<keyword evidence="4 9" id="KW-0812">Transmembrane</keyword>
<dbReference type="HAMAP" id="MF_00422">
    <property type="entry name" value="SecE"/>
    <property type="match status" value="1"/>
</dbReference>
<comment type="function">
    <text evidence="9">Essential subunit of the Sec protein translocation channel SecYEG. Clamps together the 2 halves of SecY. May contact the channel plug during translocation.</text>
</comment>
<dbReference type="GO" id="GO:0009306">
    <property type="term" value="P:protein secretion"/>
    <property type="evidence" value="ECO:0007669"/>
    <property type="project" value="UniProtKB-UniRule"/>
</dbReference>
<evidence type="ECO:0000256" key="4">
    <source>
        <dbReference type="ARBA" id="ARBA00022692"/>
    </source>
</evidence>
<comment type="similarity">
    <text evidence="9">Belongs to the SecE/SEC61-gamma family.</text>
</comment>
<dbReference type="PANTHER" id="PTHR33910:SF1">
    <property type="entry name" value="PROTEIN TRANSLOCASE SUBUNIT SECE"/>
    <property type="match status" value="1"/>
</dbReference>
<comment type="caution">
    <text evidence="10">The sequence shown here is derived from an EMBL/GenBank/DDBJ whole genome shotgun (WGS) entry which is preliminary data.</text>
</comment>
<dbReference type="InterPro" id="IPR038379">
    <property type="entry name" value="SecE_sf"/>
</dbReference>
<keyword evidence="6 9" id="KW-1133">Transmembrane helix</keyword>
<keyword evidence="5 9" id="KW-0653">Protein transport</keyword>
<keyword evidence="8 9" id="KW-0472">Membrane</keyword>
<dbReference type="STRING" id="1231623.Tasa_022_019"/>
<reference evidence="10 11" key="1">
    <citation type="submission" date="2012-10" db="EMBL/GenBank/DDBJ databases">
        <title>Genome sequencing of Tanticharoenia sakaeratensis NBRC 103193.</title>
        <authorList>
            <person name="Azuma Y."/>
            <person name="Hadano H."/>
            <person name="Hirakawa H."/>
            <person name="Matsushita K."/>
        </authorList>
    </citation>
    <scope>NUCLEOTIDE SEQUENCE [LARGE SCALE GENOMIC DNA]</scope>
    <source>
        <strain evidence="10 11">NBRC 103193</strain>
    </source>
</reference>
<evidence type="ECO:0000256" key="6">
    <source>
        <dbReference type="ARBA" id="ARBA00022989"/>
    </source>
</evidence>
<keyword evidence="2 9" id="KW-0813">Transport</keyword>
<organism evidence="10 11">
    <name type="scientific">Tanticharoenia sakaeratensis NBRC 103193</name>
    <dbReference type="NCBI Taxonomy" id="1231623"/>
    <lineage>
        <taxon>Bacteria</taxon>
        <taxon>Pseudomonadati</taxon>
        <taxon>Pseudomonadota</taxon>
        <taxon>Alphaproteobacteria</taxon>
        <taxon>Acetobacterales</taxon>
        <taxon>Acetobacteraceae</taxon>
        <taxon>Tanticharoenia</taxon>
    </lineage>
</organism>
<evidence type="ECO:0000256" key="9">
    <source>
        <dbReference type="HAMAP-Rule" id="MF_00422"/>
    </source>
</evidence>
<dbReference type="GO" id="GO:0065002">
    <property type="term" value="P:intracellular protein transmembrane transport"/>
    <property type="evidence" value="ECO:0007669"/>
    <property type="project" value="UniProtKB-UniRule"/>
</dbReference>
<evidence type="ECO:0000313" key="10">
    <source>
        <dbReference type="EMBL" id="GAN54520.1"/>
    </source>
</evidence>
<dbReference type="PANTHER" id="PTHR33910">
    <property type="entry name" value="PROTEIN TRANSLOCASE SUBUNIT SECE"/>
    <property type="match status" value="1"/>
</dbReference>
<dbReference type="GO" id="GO:0043952">
    <property type="term" value="P:protein transport by the Sec complex"/>
    <property type="evidence" value="ECO:0007669"/>
    <property type="project" value="UniProtKB-UniRule"/>
</dbReference>
<evidence type="ECO:0000256" key="7">
    <source>
        <dbReference type="ARBA" id="ARBA00023010"/>
    </source>
</evidence>
<comment type="subcellular location">
    <subcellularLocation>
        <location evidence="9">Cell membrane</location>
        <topology evidence="9">Single-pass membrane protein</topology>
    </subcellularLocation>
    <subcellularLocation>
        <location evidence="1">Membrane</location>
    </subcellularLocation>
</comment>
<sequence length="111" mass="11886">MDSRSCQKVHFPERAAALQPPELKTIVTIQKPSSRPADRSAAAQNAGGGFSPVKFLAEVRTEARRVTWPSRRATLVTTGAVLTMAALTSVFFFVVDQVIGLGVRELFGVGG</sequence>
<evidence type="ECO:0000313" key="11">
    <source>
        <dbReference type="Proteomes" id="UP000032679"/>
    </source>
</evidence>
<evidence type="ECO:0000256" key="3">
    <source>
        <dbReference type="ARBA" id="ARBA00022475"/>
    </source>
</evidence>
<keyword evidence="7 9" id="KW-0811">Translocation</keyword>
<keyword evidence="3 9" id="KW-1003">Cell membrane</keyword>
<evidence type="ECO:0000256" key="1">
    <source>
        <dbReference type="ARBA" id="ARBA00004370"/>
    </source>
</evidence>
<dbReference type="OrthoDB" id="9812738at2"/>
<dbReference type="GO" id="GO:0008320">
    <property type="term" value="F:protein transmembrane transporter activity"/>
    <property type="evidence" value="ECO:0007669"/>
    <property type="project" value="UniProtKB-UniRule"/>
</dbReference>
<proteinExistence type="inferred from homology"/>
<evidence type="ECO:0000256" key="8">
    <source>
        <dbReference type="ARBA" id="ARBA00023136"/>
    </source>
</evidence>
<accession>A0A0D6MM62</accession>
<dbReference type="Proteomes" id="UP000032679">
    <property type="component" value="Unassembled WGS sequence"/>
</dbReference>
<gene>
    <name evidence="9" type="primary">secE</name>
    <name evidence="10" type="ORF">Tasa_022_019</name>
</gene>
<name>A0A0D6MM62_9PROT</name>
<evidence type="ECO:0000256" key="5">
    <source>
        <dbReference type="ARBA" id="ARBA00022927"/>
    </source>
</evidence>
<feature type="transmembrane region" description="Helical" evidence="9">
    <location>
        <begin position="73"/>
        <end position="95"/>
    </location>
</feature>
<dbReference type="Pfam" id="PF00584">
    <property type="entry name" value="SecE"/>
    <property type="match status" value="1"/>
</dbReference>
<dbReference type="Gene3D" id="1.20.5.1030">
    <property type="entry name" value="Preprotein translocase secy subunit"/>
    <property type="match status" value="1"/>
</dbReference>
<dbReference type="AlphaFoldDB" id="A0A0D6MM62"/>
<dbReference type="EMBL" id="BALE01000022">
    <property type="protein sequence ID" value="GAN54520.1"/>
    <property type="molecule type" value="Genomic_DNA"/>
</dbReference>
<dbReference type="GO" id="GO:0005886">
    <property type="term" value="C:plasma membrane"/>
    <property type="evidence" value="ECO:0007669"/>
    <property type="project" value="UniProtKB-SubCell"/>
</dbReference>
<protein>
    <recommendedName>
        <fullName evidence="9">Protein translocase subunit SecE</fullName>
    </recommendedName>
</protein>
<dbReference type="GO" id="GO:0006605">
    <property type="term" value="P:protein targeting"/>
    <property type="evidence" value="ECO:0007669"/>
    <property type="project" value="UniProtKB-UniRule"/>
</dbReference>
<dbReference type="InterPro" id="IPR001901">
    <property type="entry name" value="Translocase_SecE/Sec61-g"/>
</dbReference>
<comment type="subunit">
    <text evidence="9">Component of the Sec protein translocase complex. Heterotrimer consisting of SecY, SecE and SecG subunits. The heterotrimers can form oligomers, although 1 heterotrimer is thought to be able to translocate proteins. Interacts with the ribosome. Interacts with SecDF, and other proteins may be involved. Interacts with SecA.</text>
</comment>
<keyword evidence="11" id="KW-1185">Reference proteome</keyword>
<dbReference type="NCBIfam" id="TIGR00964">
    <property type="entry name" value="secE_bact"/>
    <property type="match status" value="1"/>
</dbReference>
<evidence type="ECO:0000256" key="2">
    <source>
        <dbReference type="ARBA" id="ARBA00022448"/>
    </source>
</evidence>
<dbReference type="InterPro" id="IPR005807">
    <property type="entry name" value="SecE_bac"/>
</dbReference>